<dbReference type="Gene3D" id="2.130.10.30">
    <property type="entry name" value="Regulator of chromosome condensation 1/beta-lactamase-inhibitor protein II"/>
    <property type="match status" value="1"/>
</dbReference>
<dbReference type="GO" id="GO:0004672">
    <property type="term" value="F:protein kinase activity"/>
    <property type="evidence" value="ECO:0007669"/>
    <property type="project" value="InterPro"/>
</dbReference>
<dbReference type="InterPro" id="IPR009091">
    <property type="entry name" value="RCC1/BLIP-II"/>
</dbReference>
<dbReference type="PROSITE" id="PS00108">
    <property type="entry name" value="PROTEIN_KINASE_ST"/>
    <property type="match status" value="1"/>
</dbReference>
<organism evidence="5 6">
    <name type="scientific">Ensete ventricosum</name>
    <name type="common">Abyssinian banana</name>
    <name type="synonym">Musa ensete</name>
    <dbReference type="NCBI Taxonomy" id="4639"/>
    <lineage>
        <taxon>Eukaryota</taxon>
        <taxon>Viridiplantae</taxon>
        <taxon>Streptophyta</taxon>
        <taxon>Embryophyta</taxon>
        <taxon>Tracheophyta</taxon>
        <taxon>Spermatophyta</taxon>
        <taxon>Magnoliopsida</taxon>
        <taxon>Liliopsida</taxon>
        <taxon>Zingiberales</taxon>
        <taxon>Musaceae</taxon>
        <taxon>Ensete</taxon>
    </lineage>
</organism>
<dbReference type="EMBL" id="AMZH03017275">
    <property type="protein sequence ID" value="RRT43257.1"/>
    <property type="molecule type" value="Genomic_DNA"/>
</dbReference>
<dbReference type="Gene3D" id="1.10.510.10">
    <property type="entry name" value="Transferase(Phosphotransferase) domain 1"/>
    <property type="match status" value="1"/>
</dbReference>
<dbReference type="SUPFAM" id="SSF50985">
    <property type="entry name" value="RCC1/BLIP-II"/>
    <property type="match status" value="1"/>
</dbReference>
<reference evidence="6" key="1">
    <citation type="journal article" date="2014" name="Agronomy (Basel)">
        <title>A Draft Genome Sequence for Ensete ventricosum, the Drought-Tolerant Tree Against Hunger.</title>
        <authorList>
            <person name="Harrison J."/>
            <person name="Moore K.A."/>
            <person name="Paszkiewicz K."/>
            <person name="Jones T."/>
            <person name="Grant M."/>
            <person name="Ambacheew D."/>
            <person name="Muzemil S."/>
            <person name="Studholme D.J."/>
        </authorList>
    </citation>
    <scope>NUCLEOTIDE SEQUENCE [LARGE SCALE GENOMIC DNA]</scope>
</reference>
<dbReference type="InterPro" id="IPR000719">
    <property type="entry name" value="Prot_kinase_dom"/>
</dbReference>
<dbReference type="PANTHER" id="PTHR46146:SF20">
    <property type="entry name" value="OS04G0439600 PROTEIN"/>
    <property type="match status" value="1"/>
</dbReference>
<dbReference type="InterPro" id="IPR011009">
    <property type="entry name" value="Kinase-like_dom_sf"/>
</dbReference>
<evidence type="ECO:0000256" key="4">
    <source>
        <dbReference type="ARBA" id="ARBA00022840"/>
    </source>
</evidence>
<dbReference type="FunFam" id="1.10.510.10:FF:000095">
    <property type="entry name" value="protein STRUBBELIG-RECEPTOR FAMILY 8"/>
    <property type="match status" value="1"/>
</dbReference>
<keyword evidence="3" id="KW-0418">Kinase</keyword>
<evidence type="ECO:0000256" key="1">
    <source>
        <dbReference type="ARBA" id="ARBA00022679"/>
    </source>
</evidence>
<protein>
    <submittedName>
        <fullName evidence="5">Uncharacterized protein</fullName>
    </submittedName>
</protein>
<keyword evidence="4" id="KW-0067">ATP-binding</keyword>
<dbReference type="SMART" id="SM00220">
    <property type="entry name" value="S_TKc"/>
    <property type="match status" value="1"/>
</dbReference>
<sequence>MLPPSFFLRFLLLLLLVAISSPSIAGSLSTVAISRISNVVVVCAIVRPNANRGYDLSCTSLPTGHRRIYRSDAISSSAIAGGDGFLCLLSLSTDVSTMVWWDLYQESYYGCSPDHRRVYRGPPLADLSAGDTHVCGIRDGSLPRPTCWRWEQLTFPEGVYFSDIAVGGDFVCGLLLSEEIRCFGNDTGVVGQEPPGTYSSVAAGTRHACAVSGDGKPVCWGAGAPEVGVIPFEISSLALGENKTCALGSHGGVMCWGENSSLPSSLANTEFLAIHAKGSTICGILRINYSLACWGSAVFCHKPVVFEAVLPGTCLPTSSCRCGPLEGSGQLCANGRVVCLLCELGREASNPRAPLPPPPPPASPIAAATPRRRKTVFVVIGSVGFAIGLVTLILCLLYFARCNGRIHDSGTARRPLAPGLPSALARPHGSGGLHAPIEWRFSSFGRGHSAMVEEFPLSVLLAATDDFADSQKVGSGSFGSVYRATLDDGRVVAIKRAETSASSSTTAAGPAENKRPDKESAFLSELALLSRVNHKNLMRLLGYCNQGAERVLVYEFMANGTLHDHLHRLPGTTLASWGARLRVALDAARGLEYLHTYAVPPIIHRDIKSSNILLDETWTAKVSDFGLSLMSPVEDEHRPDCHASDRAAGTVGYMDPEYYRLQRLTAKSDVYSFGVVLLELLTGCRVIHQNEDSGTPRNVVEFAMPHIAADDVHRVLDPKLPPPNPSEIEAVTYVGYLAIDCVSPEGRERPTMTEVVDGLERALVACEPPPPSASLSRSATVRSM</sequence>
<dbReference type="Pfam" id="PF00069">
    <property type="entry name" value="Pkinase"/>
    <property type="match status" value="1"/>
</dbReference>
<dbReference type="GO" id="GO:0005524">
    <property type="term" value="F:ATP binding"/>
    <property type="evidence" value="ECO:0007669"/>
    <property type="project" value="UniProtKB-UniRule"/>
</dbReference>
<dbReference type="InterPro" id="IPR008271">
    <property type="entry name" value="Ser/Thr_kinase_AS"/>
</dbReference>
<evidence type="ECO:0000256" key="2">
    <source>
        <dbReference type="ARBA" id="ARBA00022741"/>
    </source>
</evidence>
<keyword evidence="1" id="KW-0808">Transferase</keyword>
<gene>
    <name evidence="5" type="ORF">B296_00052026</name>
</gene>
<keyword evidence="2" id="KW-0547">Nucleotide-binding</keyword>
<dbReference type="AlphaFoldDB" id="A0A426XUR8"/>
<evidence type="ECO:0000313" key="6">
    <source>
        <dbReference type="Proteomes" id="UP000287651"/>
    </source>
</evidence>
<evidence type="ECO:0000256" key="3">
    <source>
        <dbReference type="ARBA" id="ARBA00022777"/>
    </source>
</evidence>
<accession>A0A426XUR8</accession>
<name>A0A426XUR8_ENSVE</name>
<dbReference type="PROSITE" id="PS50011">
    <property type="entry name" value="PROTEIN_KINASE_DOM"/>
    <property type="match status" value="1"/>
</dbReference>
<dbReference type="PROSITE" id="PS00107">
    <property type="entry name" value="PROTEIN_KINASE_ATP"/>
    <property type="match status" value="1"/>
</dbReference>
<dbReference type="CDD" id="cd14066">
    <property type="entry name" value="STKc_IRAK"/>
    <property type="match status" value="1"/>
</dbReference>
<dbReference type="Gene3D" id="3.30.200.20">
    <property type="entry name" value="Phosphorylase Kinase, domain 1"/>
    <property type="match status" value="1"/>
</dbReference>
<evidence type="ECO:0000313" key="5">
    <source>
        <dbReference type="EMBL" id="RRT43257.1"/>
    </source>
</evidence>
<dbReference type="SUPFAM" id="SSF56112">
    <property type="entry name" value="Protein kinase-like (PK-like)"/>
    <property type="match status" value="1"/>
</dbReference>
<dbReference type="PANTHER" id="PTHR46146">
    <property type="entry name" value="SERINE/THREONINE-PROTEIN KINASE-LIKE PROTEIN CCR4"/>
    <property type="match status" value="1"/>
</dbReference>
<dbReference type="InterPro" id="IPR017441">
    <property type="entry name" value="Protein_kinase_ATP_BS"/>
</dbReference>
<comment type="caution">
    <text evidence="5">The sequence shown here is derived from an EMBL/GenBank/DDBJ whole genome shotgun (WGS) entry which is preliminary data.</text>
</comment>
<proteinExistence type="predicted"/>
<dbReference type="Proteomes" id="UP000287651">
    <property type="component" value="Unassembled WGS sequence"/>
</dbReference>